<accession>A0A498NBY0</accession>
<evidence type="ECO:0000313" key="1">
    <source>
        <dbReference type="EMBL" id="RXN26417.1"/>
    </source>
</evidence>
<protein>
    <submittedName>
        <fullName evidence="1">Uncharacterized protein</fullName>
    </submittedName>
</protein>
<evidence type="ECO:0000313" key="2">
    <source>
        <dbReference type="Proteomes" id="UP000290572"/>
    </source>
</evidence>
<comment type="caution">
    <text evidence="1">The sequence shown here is derived from an EMBL/GenBank/DDBJ whole genome shotgun (WGS) entry which is preliminary data.</text>
</comment>
<reference evidence="1 2" key="1">
    <citation type="submission" date="2018-03" db="EMBL/GenBank/DDBJ databases">
        <title>Draft genome sequence of Rohu Carp (Labeo rohita).</title>
        <authorList>
            <person name="Das P."/>
            <person name="Kushwaha B."/>
            <person name="Joshi C.G."/>
            <person name="Kumar D."/>
            <person name="Nagpure N.S."/>
            <person name="Sahoo L."/>
            <person name="Das S.P."/>
            <person name="Bit A."/>
            <person name="Patnaik S."/>
            <person name="Meher P.K."/>
            <person name="Jayasankar P."/>
            <person name="Koringa P.G."/>
            <person name="Patel N.V."/>
            <person name="Hinsu A.T."/>
            <person name="Kumar R."/>
            <person name="Pandey M."/>
            <person name="Agarwal S."/>
            <person name="Srivastava S."/>
            <person name="Singh M."/>
            <person name="Iquebal M.A."/>
            <person name="Jaiswal S."/>
            <person name="Angadi U.B."/>
            <person name="Kumar N."/>
            <person name="Raza M."/>
            <person name="Shah T.M."/>
            <person name="Rai A."/>
            <person name="Jena J.K."/>
        </authorList>
    </citation>
    <scope>NUCLEOTIDE SEQUENCE [LARGE SCALE GENOMIC DNA]</scope>
    <source>
        <strain evidence="1">DASCIFA01</strain>
        <tissue evidence="1">Testis</tissue>
    </source>
</reference>
<dbReference type="Proteomes" id="UP000290572">
    <property type="component" value="Unassembled WGS sequence"/>
</dbReference>
<sequence>MLQHSSTPPGCLSVNHQSAHLADVKSTLHHLQHFIWLYEISGSLEKRGEGEASAESSVQVVCTNEGAVSHVMRNTALMSICAEKTTENHHPVIK</sequence>
<dbReference type="EMBL" id="QBIY01012241">
    <property type="protein sequence ID" value="RXN26417.1"/>
    <property type="molecule type" value="Genomic_DNA"/>
</dbReference>
<keyword evidence="2" id="KW-1185">Reference proteome</keyword>
<name>A0A498NBY0_LABRO</name>
<gene>
    <name evidence="1" type="ORF">ROHU_020896</name>
</gene>
<proteinExistence type="predicted"/>
<dbReference type="AlphaFoldDB" id="A0A498NBY0"/>
<organism evidence="1 2">
    <name type="scientific">Labeo rohita</name>
    <name type="common">Indian major carp</name>
    <name type="synonym">Cyprinus rohita</name>
    <dbReference type="NCBI Taxonomy" id="84645"/>
    <lineage>
        <taxon>Eukaryota</taxon>
        <taxon>Metazoa</taxon>
        <taxon>Chordata</taxon>
        <taxon>Craniata</taxon>
        <taxon>Vertebrata</taxon>
        <taxon>Euteleostomi</taxon>
        <taxon>Actinopterygii</taxon>
        <taxon>Neopterygii</taxon>
        <taxon>Teleostei</taxon>
        <taxon>Ostariophysi</taxon>
        <taxon>Cypriniformes</taxon>
        <taxon>Cyprinidae</taxon>
        <taxon>Labeoninae</taxon>
        <taxon>Labeonini</taxon>
        <taxon>Labeo</taxon>
    </lineage>
</organism>